<comment type="similarity">
    <text evidence="2">Belongs to the DadA oxidoreductase family.</text>
</comment>
<reference evidence="6 7" key="1">
    <citation type="submission" date="2019-11" db="EMBL/GenBank/DDBJ databases">
        <authorList>
            <person name="Li X."/>
        </authorList>
    </citation>
    <scope>NUCLEOTIDE SEQUENCE [LARGE SCALE GENOMIC DNA]</scope>
    <source>
        <strain evidence="6 7">L9</strain>
    </source>
</reference>
<dbReference type="GO" id="GO:0005737">
    <property type="term" value="C:cytoplasm"/>
    <property type="evidence" value="ECO:0007669"/>
    <property type="project" value="TreeGrafter"/>
</dbReference>
<keyword evidence="3" id="KW-0285">Flavoprotein</keyword>
<keyword evidence="4" id="KW-0560">Oxidoreductase</keyword>
<evidence type="ECO:0000256" key="3">
    <source>
        <dbReference type="ARBA" id="ARBA00022630"/>
    </source>
</evidence>
<proteinExistence type="inferred from homology"/>
<dbReference type="Pfam" id="PF01266">
    <property type="entry name" value="DAO"/>
    <property type="match status" value="1"/>
</dbReference>
<dbReference type="Gene3D" id="3.50.50.60">
    <property type="entry name" value="FAD/NAD(P)-binding domain"/>
    <property type="match status" value="1"/>
</dbReference>
<protein>
    <submittedName>
        <fullName evidence="6">FAD-dependent oxidoreductase</fullName>
    </submittedName>
</protein>
<organism evidence="6 7">
    <name type="scientific">Ornithinibacillus caprae</name>
    <dbReference type="NCBI Taxonomy" id="2678566"/>
    <lineage>
        <taxon>Bacteria</taxon>
        <taxon>Bacillati</taxon>
        <taxon>Bacillota</taxon>
        <taxon>Bacilli</taxon>
        <taxon>Bacillales</taxon>
        <taxon>Bacillaceae</taxon>
        <taxon>Ornithinibacillus</taxon>
    </lineage>
</organism>
<gene>
    <name evidence="6" type="ORF">GMD78_03755</name>
</gene>
<dbReference type="SUPFAM" id="SSF51905">
    <property type="entry name" value="FAD/NAD(P)-binding domain"/>
    <property type="match status" value="1"/>
</dbReference>
<dbReference type="Proteomes" id="UP000469125">
    <property type="component" value="Unassembled WGS sequence"/>
</dbReference>
<dbReference type="Gene3D" id="3.30.9.10">
    <property type="entry name" value="D-Amino Acid Oxidase, subunit A, domain 2"/>
    <property type="match status" value="1"/>
</dbReference>
<evidence type="ECO:0000256" key="4">
    <source>
        <dbReference type="ARBA" id="ARBA00023002"/>
    </source>
</evidence>
<accession>A0A6N8FDN4</accession>
<evidence type="ECO:0000259" key="5">
    <source>
        <dbReference type="Pfam" id="PF01266"/>
    </source>
</evidence>
<evidence type="ECO:0000256" key="1">
    <source>
        <dbReference type="ARBA" id="ARBA00001974"/>
    </source>
</evidence>
<dbReference type="EMBL" id="WOCA01000002">
    <property type="protein sequence ID" value="MUK87515.1"/>
    <property type="molecule type" value="Genomic_DNA"/>
</dbReference>
<name>A0A6N8FDN4_9BACI</name>
<evidence type="ECO:0000313" key="7">
    <source>
        <dbReference type="Proteomes" id="UP000469125"/>
    </source>
</evidence>
<keyword evidence="7" id="KW-1185">Reference proteome</keyword>
<feature type="domain" description="FAD dependent oxidoreductase" evidence="5">
    <location>
        <begin position="3"/>
        <end position="351"/>
    </location>
</feature>
<evidence type="ECO:0000313" key="6">
    <source>
        <dbReference type="EMBL" id="MUK87515.1"/>
    </source>
</evidence>
<sequence>MTYVVIGGGIVGACAAYYLSQKGEKEVILIDQAFEGKATSAGAGIICPWISRVDDPDWFAIASKGALYYPELIASLEADGNTETGYGFTGALATSDNWEELKELKKKVEKHKESYAAVGDIKLLEAPKAQDYFPGLDENLHALYISGSARLDGRLLAKALVKGFKQNGGKVIEEKVSLIKDSDHRVIIETSEGNIQADQVIVAAGAWTGDLLKPVGVAINQVAQRGQIVHLTVDEDTSNWPVVLPQDSSHYMVSFNDNRIAFGATRETGSGFDYRVTPGGVQEVLHEGLRVAPGLSDATFKEVRVGFRPMSPDKNPLLGKVSGFENLIIATGLGASGLTMGPYVGSLAARLALDEAIDLDLTPYDPLR</sequence>
<evidence type="ECO:0000256" key="2">
    <source>
        <dbReference type="ARBA" id="ARBA00009410"/>
    </source>
</evidence>
<dbReference type="AlphaFoldDB" id="A0A6N8FDN4"/>
<dbReference type="InterPro" id="IPR006076">
    <property type="entry name" value="FAD-dep_OxRdtase"/>
</dbReference>
<dbReference type="PANTHER" id="PTHR13847:SF286">
    <property type="entry name" value="D-AMINO ACID DEHYDROGENASE"/>
    <property type="match status" value="1"/>
</dbReference>
<comment type="caution">
    <text evidence="6">The sequence shown here is derived from an EMBL/GenBank/DDBJ whole genome shotgun (WGS) entry which is preliminary data.</text>
</comment>
<dbReference type="SUPFAM" id="SSF54373">
    <property type="entry name" value="FAD-linked reductases, C-terminal domain"/>
    <property type="match status" value="1"/>
</dbReference>
<dbReference type="InterPro" id="IPR036188">
    <property type="entry name" value="FAD/NAD-bd_sf"/>
</dbReference>
<dbReference type="PANTHER" id="PTHR13847">
    <property type="entry name" value="SARCOSINE DEHYDROGENASE-RELATED"/>
    <property type="match status" value="1"/>
</dbReference>
<dbReference type="GO" id="GO:0016491">
    <property type="term" value="F:oxidoreductase activity"/>
    <property type="evidence" value="ECO:0007669"/>
    <property type="project" value="UniProtKB-KW"/>
</dbReference>
<comment type="cofactor">
    <cofactor evidence="1">
        <name>FAD</name>
        <dbReference type="ChEBI" id="CHEBI:57692"/>
    </cofactor>
</comment>
<dbReference type="RefSeq" id="WP_155667277.1">
    <property type="nucleotide sequence ID" value="NZ_WOCA01000002.1"/>
</dbReference>